<reference evidence="2 3" key="1">
    <citation type="submission" date="2017-01" db="EMBL/GenBank/DDBJ databases">
        <title>Draft genome sequence of Pseudomonas pachastrellae type strain CCUG 46540T from a deep sea.</title>
        <authorList>
            <person name="Gomila M."/>
            <person name="Mulet M."/>
            <person name="Lalucat J."/>
            <person name="Garcia-Valdes E."/>
        </authorList>
    </citation>
    <scope>NUCLEOTIDE SEQUENCE [LARGE SCALE GENOMIC DNA]</scope>
    <source>
        <strain evidence="2 3">CCUG 46540</strain>
    </source>
</reference>
<protein>
    <recommendedName>
        <fullName evidence="1">DUF58 domain-containing protein</fullName>
    </recommendedName>
</protein>
<dbReference type="STRING" id="254161.SAMN05216256_11078"/>
<dbReference type="Proteomes" id="UP000242847">
    <property type="component" value="Unassembled WGS sequence"/>
</dbReference>
<dbReference type="OrthoDB" id="9776116at2"/>
<dbReference type="EMBL" id="MUBC01000003">
    <property type="protein sequence ID" value="ONM45504.1"/>
    <property type="molecule type" value="Genomic_DNA"/>
</dbReference>
<proteinExistence type="predicted"/>
<sequence length="316" mass="35797">MSAAVDPAIHCTLESLLATRRHCHELPLFSRPVRNSRQTGQQNSRLRGRGVDFDQVRAYLPGDDIRNIDWRVTARSQKVHTKVFNEERERPVFLIGEQSPRLFFGSQRCFKSVLAAETCALIAWTALAHHDRVGGMVFGPRECHEVRPRRDRQALLKLLQLLVDADQALTPESHDPYEPANEPLNMALRHSREIIRPGSILYIVCDHAAIEGLNQSLLVPLAGHNDLILLPVFDPLDVELPRFGPLDFVQGERHLTLDTQQDSVREDYAAQFTAQRQAWLRLARRLRCSLLPLDTRQPAHEQLRDTLSGSTRAGGA</sequence>
<evidence type="ECO:0000313" key="2">
    <source>
        <dbReference type="EMBL" id="ONM45504.1"/>
    </source>
</evidence>
<evidence type="ECO:0000259" key="1">
    <source>
        <dbReference type="Pfam" id="PF01882"/>
    </source>
</evidence>
<name>A0A1S8DJJ0_9GAMM</name>
<feature type="domain" description="DUF58" evidence="1">
    <location>
        <begin position="55"/>
        <end position="277"/>
    </location>
</feature>
<dbReference type="Pfam" id="PF01882">
    <property type="entry name" value="DUF58"/>
    <property type="match status" value="1"/>
</dbReference>
<organism evidence="2 3">
    <name type="scientific">Halopseudomonas pachastrellae</name>
    <dbReference type="NCBI Taxonomy" id="254161"/>
    <lineage>
        <taxon>Bacteria</taxon>
        <taxon>Pseudomonadati</taxon>
        <taxon>Pseudomonadota</taxon>
        <taxon>Gammaproteobacteria</taxon>
        <taxon>Pseudomonadales</taxon>
        <taxon>Pseudomonadaceae</taxon>
        <taxon>Halopseudomonas</taxon>
    </lineage>
</organism>
<dbReference type="InterPro" id="IPR002881">
    <property type="entry name" value="DUF58"/>
</dbReference>
<dbReference type="PANTHER" id="PTHR33608:SF12">
    <property type="entry name" value="DUF58 DOMAIN-CONTAINING PROTEIN"/>
    <property type="match status" value="1"/>
</dbReference>
<keyword evidence="3" id="KW-1185">Reference proteome</keyword>
<dbReference type="AlphaFoldDB" id="A0A1S8DJJ0"/>
<gene>
    <name evidence="2" type="ORF">BXT89_02180</name>
</gene>
<comment type="caution">
    <text evidence="2">The sequence shown here is derived from an EMBL/GenBank/DDBJ whole genome shotgun (WGS) entry which is preliminary data.</text>
</comment>
<dbReference type="RefSeq" id="WP_083724227.1">
    <property type="nucleotide sequence ID" value="NZ_FOUD01000010.1"/>
</dbReference>
<evidence type="ECO:0000313" key="3">
    <source>
        <dbReference type="Proteomes" id="UP000242847"/>
    </source>
</evidence>
<accession>A0A1S8DJJ0</accession>
<dbReference type="PANTHER" id="PTHR33608">
    <property type="entry name" value="BLL2464 PROTEIN"/>
    <property type="match status" value="1"/>
</dbReference>